<proteinExistence type="predicted"/>
<comment type="caution">
    <text evidence="2">The sequence shown here is derived from an EMBL/GenBank/DDBJ whole genome shotgun (WGS) entry which is preliminary data.</text>
</comment>
<sequence>MFSPEFREEAAREVVENSKSIVSVAKSLGVSATTLSNWVKAYRAKGADGEPSLELADRARLREAERELRELRQKVAFLEEVATYFASEQR</sequence>
<dbReference type="Gene3D" id="1.10.10.60">
    <property type="entry name" value="Homeodomain-like"/>
    <property type="match status" value="1"/>
</dbReference>
<reference evidence="3" key="1">
    <citation type="journal article" date="2019" name="Int. J. Syst. Evol. Microbiol.">
        <title>The Global Catalogue of Microorganisms (GCM) 10K type strain sequencing project: providing services to taxonomists for standard genome sequencing and annotation.</title>
        <authorList>
            <consortium name="The Broad Institute Genomics Platform"/>
            <consortium name="The Broad Institute Genome Sequencing Center for Infectious Disease"/>
            <person name="Wu L."/>
            <person name="Ma J."/>
        </authorList>
    </citation>
    <scope>NUCLEOTIDE SEQUENCE [LARGE SCALE GENOMIC DNA]</scope>
    <source>
        <strain evidence="3">KLKA75</strain>
    </source>
</reference>
<evidence type="ECO:0000256" key="1">
    <source>
        <dbReference type="SAM" id="Coils"/>
    </source>
</evidence>
<name>A0ABV9TUA1_9ACTN</name>
<evidence type="ECO:0000313" key="2">
    <source>
        <dbReference type="EMBL" id="MFC4906870.1"/>
    </source>
</evidence>
<evidence type="ECO:0000313" key="3">
    <source>
        <dbReference type="Proteomes" id="UP001595872"/>
    </source>
</evidence>
<organism evidence="2 3">
    <name type="scientific">Actinomadura gamaensis</name>
    <dbReference type="NCBI Taxonomy" id="1763541"/>
    <lineage>
        <taxon>Bacteria</taxon>
        <taxon>Bacillati</taxon>
        <taxon>Actinomycetota</taxon>
        <taxon>Actinomycetes</taxon>
        <taxon>Streptosporangiales</taxon>
        <taxon>Thermomonosporaceae</taxon>
        <taxon>Actinomadura</taxon>
    </lineage>
</organism>
<dbReference type="InterPro" id="IPR002514">
    <property type="entry name" value="Transposase_8"/>
</dbReference>
<keyword evidence="1" id="KW-0175">Coiled coil</keyword>
<dbReference type="Proteomes" id="UP001595872">
    <property type="component" value="Unassembled WGS sequence"/>
</dbReference>
<feature type="coiled-coil region" evidence="1">
    <location>
        <begin position="54"/>
        <end position="81"/>
    </location>
</feature>
<dbReference type="EMBL" id="JBHSIT010000002">
    <property type="protein sequence ID" value="MFC4906870.1"/>
    <property type="molecule type" value="Genomic_DNA"/>
</dbReference>
<dbReference type="Pfam" id="PF01527">
    <property type="entry name" value="HTH_Tnp_1"/>
    <property type="match status" value="1"/>
</dbReference>
<dbReference type="SUPFAM" id="SSF46689">
    <property type="entry name" value="Homeodomain-like"/>
    <property type="match status" value="1"/>
</dbReference>
<gene>
    <name evidence="2" type="ORF">ACFPCY_06035</name>
</gene>
<dbReference type="RefSeq" id="WP_378252612.1">
    <property type="nucleotide sequence ID" value="NZ_JBHSIT010000002.1"/>
</dbReference>
<protein>
    <submittedName>
        <fullName evidence="2">Transposase</fullName>
    </submittedName>
</protein>
<dbReference type="InterPro" id="IPR009057">
    <property type="entry name" value="Homeodomain-like_sf"/>
</dbReference>
<accession>A0ABV9TUA1</accession>
<keyword evidence="3" id="KW-1185">Reference proteome</keyword>